<name>D6TI73_KTERA</name>
<dbReference type="Proteomes" id="UP000004508">
    <property type="component" value="Unassembled WGS sequence"/>
</dbReference>
<proteinExistence type="predicted"/>
<dbReference type="InParanoid" id="D6TI73"/>
<keyword evidence="2" id="KW-1185">Reference proteome</keyword>
<accession>D6TI73</accession>
<organism evidence="1 2">
    <name type="scientific">Ktedonobacter racemifer DSM 44963</name>
    <dbReference type="NCBI Taxonomy" id="485913"/>
    <lineage>
        <taxon>Bacteria</taxon>
        <taxon>Bacillati</taxon>
        <taxon>Chloroflexota</taxon>
        <taxon>Ktedonobacteria</taxon>
        <taxon>Ktedonobacterales</taxon>
        <taxon>Ktedonobacteraceae</taxon>
        <taxon>Ktedonobacter</taxon>
    </lineage>
</organism>
<sequence length="94" mass="10750">MQLAQVRSAFRHADPTSFSYESVVCSLAYTVVHFVRGRIRFGEQLERYFSHQGGKEEPCTIPAVESIEMIAAKFHSRPLGCHRNHFHSALLMDK</sequence>
<dbReference type="AlphaFoldDB" id="D6TI73"/>
<protein>
    <submittedName>
        <fullName evidence="1">Uncharacterized protein</fullName>
    </submittedName>
</protein>
<evidence type="ECO:0000313" key="1">
    <source>
        <dbReference type="EMBL" id="EFH89130.1"/>
    </source>
</evidence>
<gene>
    <name evidence="1" type="ORF">Krac_10664</name>
</gene>
<evidence type="ECO:0000313" key="2">
    <source>
        <dbReference type="Proteomes" id="UP000004508"/>
    </source>
</evidence>
<comment type="caution">
    <text evidence="1">The sequence shown here is derived from an EMBL/GenBank/DDBJ whole genome shotgun (WGS) entry which is preliminary data.</text>
</comment>
<reference evidence="1 2" key="1">
    <citation type="journal article" date="2011" name="Stand. Genomic Sci.">
        <title>Non-contiguous finished genome sequence and contextual data of the filamentous soil bacterium Ktedonobacter racemifer type strain (SOSP1-21).</title>
        <authorList>
            <person name="Chang Y.J."/>
            <person name="Land M."/>
            <person name="Hauser L."/>
            <person name="Chertkov O."/>
            <person name="Del Rio T.G."/>
            <person name="Nolan M."/>
            <person name="Copeland A."/>
            <person name="Tice H."/>
            <person name="Cheng J.F."/>
            <person name="Lucas S."/>
            <person name="Han C."/>
            <person name="Goodwin L."/>
            <person name="Pitluck S."/>
            <person name="Ivanova N."/>
            <person name="Ovchinikova G."/>
            <person name="Pati A."/>
            <person name="Chen A."/>
            <person name="Palaniappan K."/>
            <person name="Mavromatis K."/>
            <person name="Liolios K."/>
            <person name="Brettin T."/>
            <person name="Fiebig A."/>
            <person name="Rohde M."/>
            <person name="Abt B."/>
            <person name="Goker M."/>
            <person name="Detter J.C."/>
            <person name="Woyke T."/>
            <person name="Bristow J."/>
            <person name="Eisen J.A."/>
            <person name="Markowitz V."/>
            <person name="Hugenholtz P."/>
            <person name="Kyrpides N.C."/>
            <person name="Klenk H.P."/>
            <person name="Lapidus A."/>
        </authorList>
    </citation>
    <scope>NUCLEOTIDE SEQUENCE [LARGE SCALE GENOMIC DNA]</scope>
    <source>
        <strain evidence="2">DSM 44963</strain>
    </source>
</reference>
<dbReference type="EMBL" id="ADVG01000001">
    <property type="protein sequence ID" value="EFH89130.1"/>
    <property type="molecule type" value="Genomic_DNA"/>
</dbReference>